<evidence type="ECO:0000313" key="1">
    <source>
        <dbReference type="EMBL" id="WMI40139.1"/>
    </source>
</evidence>
<organism evidence="1">
    <name type="scientific">Rhizoctonia cerealis phyllomonavirus</name>
    <dbReference type="NCBI Taxonomy" id="3068671"/>
    <lineage>
        <taxon>Viruses</taxon>
        <taxon>Riboviria</taxon>
        <taxon>Orthornavirae</taxon>
        <taxon>Negarnaviricota</taxon>
        <taxon>Haploviricotina</taxon>
        <taxon>Monjiviricetes</taxon>
        <taxon>Mononegavirales</taxon>
        <taxon>Mymonaviridae</taxon>
        <taxon>Phyllomonavirus</taxon>
    </lineage>
</organism>
<dbReference type="EMBL" id="OQ999768">
    <property type="protein sequence ID" value="WMI40139.1"/>
    <property type="molecule type" value="Viral_cRNA"/>
</dbReference>
<name>A0AA51BTN9_9MONO</name>
<reference evidence="1" key="1">
    <citation type="journal article" date="2023" name="Microbiol. Spectr.">
        <title>Extreme Diversity of Mycoviruses Present in Single Strains of Rhizoctonia cerealis, the Pathogen of Wheat Sharp Eyespot.</title>
        <authorList>
            <person name="Li W."/>
            <person name="Sun H."/>
            <person name="Cao S."/>
            <person name="Zhang A."/>
            <person name="Zhang H."/>
            <person name="Shu Y."/>
            <person name="Chen H."/>
        </authorList>
    </citation>
    <scope>NUCLEOTIDE SEQUENCE</scope>
    <source>
        <strain evidence="1">RcPhV-10125-1</strain>
    </source>
</reference>
<protein>
    <submittedName>
        <fullName evidence="1">Uncharacterized protein</fullName>
    </submittedName>
</protein>
<reference evidence="1" key="2">
    <citation type="submission" date="2023-05" db="EMBL/GenBank/DDBJ databases">
        <authorList>
            <person name="Li W."/>
        </authorList>
    </citation>
    <scope>NUCLEOTIDE SEQUENCE</scope>
    <source>
        <strain evidence="1">RcPhV-10125-1</strain>
    </source>
</reference>
<sequence length="408" mass="43784">MTKSHLKETMSVISSMMIPTRTPPSVPTAYSASLATIVNSLHIYAANGMLAETRSLGFDAVALLDRLLENETDLPSPVVPIVVQPGTIPGPPSAGLPVWASHRIADDHGYVGAWLMAALTMELLRHDGWGAFAPGDLLAKSYRAGIDGEVIELSVMAADAWLLTISSREAAAMFSRAVPGTIMCLNMHHLLLEAQGAVGDLADARRRSMSYSVELSAAALPRFPDVDTPLVSLVGLPGEAEDPPSWPEPQDAAEEWEVIEDPDTGVDLWLPAGVPRAGQSRDTRLAIQEVGTPVGQTYRSAYARRFGLDGDAHTMRSIARYLRDSPHPLDVEAVTHLALSRAWDSFLPRALSVGSPVGLTLALQAICSNWTLVEGRTAIHGADTTTTSLFAQGAVHLMVREFMARNSE</sequence>
<accession>A0AA51BTN9</accession>
<proteinExistence type="predicted"/>